<dbReference type="InterPro" id="IPR013148">
    <property type="entry name" value="Glyco_hydro_32_N"/>
</dbReference>
<dbReference type="InterPro" id="IPR001362">
    <property type="entry name" value="Glyco_hydro_32"/>
</dbReference>
<feature type="transmembrane region" description="Helical" evidence="4">
    <location>
        <begin position="9"/>
        <end position="28"/>
    </location>
</feature>
<protein>
    <submittedName>
        <fullName evidence="6">Glycoside hydrolase family 32 protein</fullName>
    </submittedName>
</protein>
<dbReference type="SMART" id="SM00640">
    <property type="entry name" value="Glyco_32"/>
    <property type="match status" value="1"/>
</dbReference>
<feature type="domain" description="Glycosyl hydrolase family 32 N-terminal" evidence="5">
    <location>
        <begin position="55"/>
        <end position="84"/>
    </location>
</feature>
<organism evidence="6 7">
    <name type="scientific">Venturia nashicola</name>
    <dbReference type="NCBI Taxonomy" id="86259"/>
    <lineage>
        <taxon>Eukaryota</taxon>
        <taxon>Fungi</taxon>
        <taxon>Dikarya</taxon>
        <taxon>Ascomycota</taxon>
        <taxon>Pezizomycotina</taxon>
        <taxon>Dothideomycetes</taxon>
        <taxon>Pleosporomycetidae</taxon>
        <taxon>Venturiales</taxon>
        <taxon>Venturiaceae</taxon>
        <taxon>Venturia</taxon>
    </lineage>
</organism>
<keyword evidence="4" id="KW-0472">Membrane</keyword>
<keyword evidence="7" id="KW-1185">Reference proteome</keyword>
<dbReference type="PANTHER" id="PTHR42800:SF2">
    <property type="entry name" value="INVERTASE-RELATED"/>
    <property type="match status" value="1"/>
</dbReference>
<sequence>MADRLRRPLFYIPLVAVLLSTLYYYFIYYPNHDSPLPSFSDSNVDRNTHLRPRIHFTPDRHWMNDPNGLFVDANNLWHLYYQCKLKFAPSVFSIARHVAQSLKSYSFPPDCPFGVSPGPMSWGHATSIDLYHWDIQPVALHSSPLTGSMYSGSIILDSNNTSSMFPKNNASHPGVVAVYTQHFNSKEVQAIAISSDGGFTFQESLPQNPVIDLETQDFRDPQVFWYAPTSRWIMVVANAGEGFIYIYSSTDLISWREESQFHPAVYGTSYECPNLVPIPVSSDTKQSQHAWILLVSSGGNSPLNGGSVTRYYPGSFNGTHFDAFDDRTDRFLDFGPDNYAAQFFTDDRPARQETILPSSTSKIVSTIQPPVLMAWASNLRYAADVPTGWREGWRGVQTLPRAVVLTAEWDLISHPVDLISLPHHILGAWEGRGDGIARIDLQKDHGAILVEGNITLTPRDELWSGESGGDEDGDPEVHIEIANKSGERLIFRWALPLQRWRSARFTADRSEATDNWSAPIKYRKGKKLQAIPDLMKTNLRAIDVGGAQGWTFSIILDRSIAEVFLNDGIQVGTMGYWPREEMDEVIITLSDTLGNVKVTAAVSGLG</sequence>
<evidence type="ECO:0000256" key="2">
    <source>
        <dbReference type="ARBA" id="ARBA00022801"/>
    </source>
</evidence>
<dbReference type="AlphaFoldDB" id="A0A4Z1PJW2"/>
<dbReference type="GO" id="GO:0005737">
    <property type="term" value="C:cytoplasm"/>
    <property type="evidence" value="ECO:0007669"/>
    <property type="project" value="TreeGrafter"/>
</dbReference>
<dbReference type="OrthoDB" id="202537at2759"/>
<dbReference type="Proteomes" id="UP000298493">
    <property type="component" value="Unassembled WGS sequence"/>
</dbReference>
<feature type="domain" description="Glycosyl hydrolase family 32 N-terminal" evidence="5">
    <location>
        <begin position="112"/>
        <end position="415"/>
    </location>
</feature>
<dbReference type="STRING" id="86259.A0A4Z1PJW2"/>
<dbReference type="SUPFAM" id="SSF49899">
    <property type="entry name" value="Concanavalin A-like lectins/glucanases"/>
    <property type="match status" value="1"/>
</dbReference>
<keyword evidence="4" id="KW-1133">Transmembrane helix</keyword>
<keyword evidence="3" id="KW-0326">Glycosidase</keyword>
<dbReference type="InterPro" id="IPR018053">
    <property type="entry name" value="Glyco_hydro_32_AS"/>
</dbReference>
<accession>A0A4Z1PJW2</accession>
<dbReference type="InterPro" id="IPR013320">
    <property type="entry name" value="ConA-like_dom_sf"/>
</dbReference>
<dbReference type="Gene3D" id="2.60.120.560">
    <property type="entry name" value="Exo-inulinase, domain 1"/>
    <property type="match status" value="1"/>
</dbReference>
<keyword evidence="2 6" id="KW-0378">Hydrolase</keyword>
<dbReference type="GO" id="GO:0004575">
    <property type="term" value="F:sucrose alpha-glucosidase activity"/>
    <property type="evidence" value="ECO:0007669"/>
    <property type="project" value="TreeGrafter"/>
</dbReference>
<dbReference type="GO" id="GO:0005987">
    <property type="term" value="P:sucrose catabolic process"/>
    <property type="evidence" value="ECO:0007669"/>
    <property type="project" value="TreeGrafter"/>
</dbReference>
<comment type="caution">
    <text evidence="6">The sequence shown here is derived from an EMBL/GenBank/DDBJ whole genome shotgun (WGS) entry which is preliminary data.</text>
</comment>
<evidence type="ECO:0000259" key="5">
    <source>
        <dbReference type="Pfam" id="PF00251"/>
    </source>
</evidence>
<dbReference type="Gene3D" id="2.115.10.20">
    <property type="entry name" value="Glycosyl hydrolase domain, family 43"/>
    <property type="match status" value="1"/>
</dbReference>
<dbReference type="SUPFAM" id="SSF75005">
    <property type="entry name" value="Arabinanase/levansucrase/invertase"/>
    <property type="match status" value="1"/>
</dbReference>
<evidence type="ECO:0000256" key="4">
    <source>
        <dbReference type="SAM" id="Phobius"/>
    </source>
</evidence>
<comment type="similarity">
    <text evidence="1">Belongs to the glycosyl hydrolase 32 family.</text>
</comment>
<evidence type="ECO:0000256" key="3">
    <source>
        <dbReference type="ARBA" id="ARBA00023295"/>
    </source>
</evidence>
<proteinExistence type="inferred from homology"/>
<dbReference type="PANTHER" id="PTHR42800">
    <property type="entry name" value="EXOINULINASE INUD (AFU_ORTHOLOGUE AFUA_5G00480)"/>
    <property type="match status" value="1"/>
</dbReference>
<keyword evidence="4" id="KW-0812">Transmembrane</keyword>
<evidence type="ECO:0000313" key="6">
    <source>
        <dbReference type="EMBL" id="TID25906.1"/>
    </source>
</evidence>
<dbReference type="EMBL" id="SNSC02000003">
    <property type="protein sequence ID" value="TID25906.1"/>
    <property type="molecule type" value="Genomic_DNA"/>
</dbReference>
<dbReference type="InterPro" id="IPR023296">
    <property type="entry name" value="Glyco_hydro_beta-prop_sf"/>
</dbReference>
<reference evidence="6 7" key="1">
    <citation type="submission" date="2019-04" db="EMBL/GenBank/DDBJ databases">
        <title>High contiguity whole genome sequence and gene annotation resource for two Venturia nashicola isolates.</title>
        <authorList>
            <person name="Prokchorchik M."/>
            <person name="Won K."/>
            <person name="Lee Y."/>
            <person name="Choi E.D."/>
            <person name="Segonzac C."/>
            <person name="Sohn K.H."/>
        </authorList>
    </citation>
    <scope>NUCLEOTIDE SEQUENCE [LARGE SCALE GENOMIC DNA]</scope>
    <source>
        <strain evidence="6 7">PRI2</strain>
    </source>
</reference>
<dbReference type="CDD" id="cd18622">
    <property type="entry name" value="GH32_Inu-like"/>
    <property type="match status" value="1"/>
</dbReference>
<gene>
    <name evidence="6" type="ORF">E6O75_ATG03769</name>
</gene>
<dbReference type="PROSITE" id="PS00609">
    <property type="entry name" value="GLYCOSYL_HYDROL_F32"/>
    <property type="match status" value="1"/>
</dbReference>
<name>A0A4Z1PJW2_9PEZI</name>
<evidence type="ECO:0000256" key="1">
    <source>
        <dbReference type="ARBA" id="ARBA00009902"/>
    </source>
</evidence>
<dbReference type="Pfam" id="PF00251">
    <property type="entry name" value="Glyco_hydro_32N"/>
    <property type="match status" value="2"/>
</dbReference>
<evidence type="ECO:0000313" key="7">
    <source>
        <dbReference type="Proteomes" id="UP000298493"/>
    </source>
</evidence>